<evidence type="ECO:0000313" key="2">
    <source>
        <dbReference type="EMBL" id="KAA8911921.1"/>
    </source>
</evidence>
<dbReference type="AlphaFoldDB" id="A0A5J5F5M2"/>
<dbReference type="Proteomes" id="UP000326924">
    <property type="component" value="Unassembled WGS sequence"/>
</dbReference>
<dbReference type="InParanoid" id="A0A5J5F5M2"/>
<feature type="region of interest" description="Disordered" evidence="1">
    <location>
        <begin position="1"/>
        <end position="30"/>
    </location>
</feature>
<comment type="caution">
    <text evidence="2">The sequence shown here is derived from an EMBL/GenBank/DDBJ whole genome shotgun (WGS) entry which is preliminary data.</text>
</comment>
<feature type="compositionally biased region" description="Acidic residues" evidence="1">
    <location>
        <begin position="8"/>
        <end position="18"/>
    </location>
</feature>
<evidence type="ECO:0000256" key="1">
    <source>
        <dbReference type="SAM" id="MobiDB-lite"/>
    </source>
</evidence>
<name>A0A5J5F5M2_9PEZI</name>
<sequence length="267" mass="29472">MDGAEPNAESDSDEDYDSGADVGPPNKTAAEDDLVEEMTLIDLEELDSLLQMEQHLLSSETREKLLRTLCRKTRTQHWELLSFVLYGNDRHMLVPSFSLAPGAANQVYWAKVSDILEDQWASCCTGALHVARLNPKDKEAGTGDHDLEDLDSLLKIVVVSSGTNAVITNFTVDIPIFSAPRPGEQLLRMLCRETQTQHWELVSFGLLRNHQYILVRTFSLAPGAANQQHWATILNVLEVQCPSRCTGTLRVVGLMSKGKKAGTGGDP</sequence>
<dbReference type="EMBL" id="VXIS01000030">
    <property type="protein sequence ID" value="KAA8911921.1"/>
    <property type="molecule type" value="Genomic_DNA"/>
</dbReference>
<evidence type="ECO:0000313" key="3">
    <source>
        <dbReference type="Proteomes" id="UP000326924"/>
    </source>
</evidence>
<organism evidence="2 3">
    <name type="scientific">Sphaerosporella brunnea</name>
    <dbReference type="NCBI Taxonomy" id="1250544"/>
    <lineage>
        <taxon>Eukaryota</taxon>
        <taxon>Fungi</taxon>
        <taxon>Dikarya</taxon>
        <taxon>Ascomycota</taxon>
        <taxon>Pezizomycotina</taxon>
        <taxon>Pezizomycetes</taxon>
        <taxon>Pezizales</taxon>
        <taxon>Pyronemataceae</taxon>
        <taxon>Sphaerosporella</taxon>
    </lineage>
</organism>
<accession>A0A5J5F5M2</accession>
<proteinExistence type="predicted"/>
<reference evidence="2 3" key="1">
    <citation type="submission" date="2019-09" db="EMBL/GenBank/DDBJ databases">
        <title>Draft genome of the ectomycorrhizal ascomycete Sphaerosporella brunnea.</title>
        <authorList>
            <consortium name="DOE Joint Genome Institute"/>
            <person name="Benucci G.M."/>
            <person name="Marozzi G."/>
            <person name="Antonielli L."/>
            <person name="Sanchez S."/>
            <person name="Marco P."/>
            <person name="Wang X."/>
            <person name="Falini L.B."/>
            <person name="Barry K."/>
            <person name="Haridas S."/>
            <person name="Lipzen A."/>
            <person name="Labutti K."/>
            <person name="Grigoriev I.V."/>
            <person name="Murat C."/>
            <person name="Martin F."/>
            <person name="Albertini E."/>
            <person name="Donnini D."/>
            <person name="Bonito G."/>
        </authorList>
    </citation>
    <scope>NUCLEOTIDE SEQUENCE [LARGE SCALE GENOMIC DNA]</scope>
    <source>
        <strain evidence="2 3">Sb_GMNB300</strain>
    </source>
</reference>
<keyword evidence="3" id="KW-1185">Reference proteome</keyword>
<protein>
    <submittedName>
        <fullName evidence="2">Uncharacterized protein</fullName>
    </submittedName>
</protein>
<gene>
    <name evidence="2" type="ORF">FN846DRAFT_903993</name>
</gene>